<organism evidence="11 12">
    <name type="scientific">Musa balbisiana</name>
    <name type="common">Banana</name>
    <dbReference type="NCBI Taxonomy" id="52838"/>
    <lineage>
        <taxon>Eukaryota</taxon>
        <taxon>Viridiplantae</taxon>
        <taxon>Streptophyta</taxon>
        <taxon>Embryophyta</taxon>
        <taxon>Tracheophyta</taxon>
        <taxon>Spermatophyta</taxon>
        <taxon>Magnoliopsida</taxon>
        <taxon>Liliopsida</taxon>
        <taxon>Zingiberales</taxon>
        <taxon>Musaceae</taxon>
        <taxon>Musa</taxon>
    </lineage>
</organism>
<keyword evidence="5" id="KW-0223">Dioxygenase</keyword>
<keyword evidence="8" id="KW-0284">Flavonoid biosynthesis</keyword>
<evidence type="ECO:0000313" key="12">
    <source>
        <dbReference type="Proteomes" id="UP000317650"/>
    </source>
</evidence>
<gene>
    <name evidence="11" type="ORF">C4D60_Mb03t06940</name>
</gene>
<dbReference type="AlphaFoldDB" id="A0A4S8J9U6"/>
<keyword evidence="6 9" id="KW-0560">Oxidoreductase</keyword>
<dbReference type="PROSITE" id="PS51471">
    <property type="entry name" value="FE2OG_OXY"/>
    <property type="match status" value="1"/>
</dbReference>
<dbReference type="EMBL" id="PYDT01000006">
    <property type="protein sequence ID" value="THU57764.1"/>
    <property type="molecule type" value="Genomic_DNA"/>
</dbReference>
<evidence type="ECO:0000313" key="11">
    <source>
        <dbReference type="EMBL" id="THU57764.1"/>
    </source>
</evidence>
<comment type="caution">
    <text evidence="11">The sequence shown here is derived from an EMBL/GenBank/DDBJ whole genome shotgun (WGS) entry which is preliminary data.</text>
</comment>
<dbReference type="Pfam" id="PF14226">
    <property type="entry name" value="DIOX_N"/>
    <property type="match status" value="1"/>
</dbReference>
<evidence type="ECO:0000256" key="3">
    <source>
        <dbReference type="ARBA" id="ARBA00022723"/>
    </source>
</evidence>
<dbReference type="Gene3D" id="2.60.120.330">
    <property type="entry name" value="B-lactam Antibiotic, Isopenicillin N Synthase, Chain"/>
    <property type="match status" value="1"/>
</dbReference>
<comment type="cofactor">
    <cofactor evidence="1">
        <name>L-ascorbate</name>
        <dbReference type="ChEBI" id="CHEBI:38290"/>
    </cofactor>
</comment>
<evidence type="ECO:0000256" key="8">
    <source>
        <dbReference type="ARBA" id="ARBA00023241"/>
    </source>
</evidence>
<keyword evidence="4" id="KW-0847">Vitamin C</keyword>
<evidence type="ECO:0000256" key="4">
    <source>
        <dbReference type="ARBA" id="ARBA00022896"/>
    </source>
</evidence>
<proteinExistence type="inferred from homology"/>
<dbReference type="GO" id="GO:0046872">
    <property type="term" value="F:metal ion binding"/>
    <property type="evidence" value="ECO:0007669"/>
    <property type="project" value="UniProtKB-KW"/>
</dbReference>
<dbReference type="InterPro" id="IPR027443">
    <property type="entry name" value="IPNS-like_sf"/>
</dbReference>
<dbReference type="InterPro" id="IPR050231">
    <property type="entry name" value="Iron_ascorbate_oxido_reductase"/>
</dbReference>
<keyword evidence="3 9" id="KW-0479">Metal-binding</keyword>
<dbReference type="GO" id="GO:0051213">
    <property type="term" value="F:dioxygenase activity"/>
    <property type="evidence" value="ECO:0007669"/>
    <property type="project" value="UniProtKB-KW"/>
</dbReference>
<dbReference type="Proteomes" id="UP000317650">
    <property type="component" value="Chromosome 3"/>
</dbReference>
<evidence type="ECO:0000256" key="1">
    <source>
        <dbReference type="ARBA" id="ARBA00001961"/>
    </source>
</evidence>
<name>A0A4S8J9U6_MUSBA</name>
<feature type="domain" description="Fe2OG dioxygenase" evidence="10">
    <location>
        <begin position="194"/>
        <end position="294"/>
    </location>
</feature>
<protein>
    <recommendedName>
        <fullName evidence="10">Fe2OG dioxygenase domain-containing protein</fullName>
    </recommendedName>
</protein>
<dbReference type="GO" id="GO:0009813">
    <property type="term" value="P:flavonoid biosynthetic process"/>
    <property type="evidence" value="ECO:0007669"/>
    <property type="project" value="UniProtKB-KW"/>
</dbReference>
<keyword evidence="12" id="KW-1185">Reference proteome</keyword>
<evidence type="ECO:0000256" key="7">
    <source>
        <dbReference type="ARBA" id="ARBA00023004"/>
    </source>
</evidence>
<dbReference type="InterPro" id="IPR005123">
    <property type="entry name" value="Oxoglu/Fe-dep_dioxygenase_dom"/>
</dbReference>
<dbReference type="FunFam" id="2.60.120.330:FF:000009">
    <property type="entry name" value="Flavonol synthase"/>
    <property type="match status" value="1"/>
</dbReference>
<dbReference type="GO" id="GO:0046148">
    <property type="term" value="P:pigment biosynthetic process"/>
    <property type="evidence" value="ECO:0007669"/>
    <property type="project" value="UniProtKB-ARBA"/>
</dbReference>
<evidence type="ECO:0000256" key="2">
    <source>
        <dbReference type="ARBA" id="ARBA00008056"/>
    </source>
</evidence>
<evidence type="ECO:0000256" key="9">
    <source>
        <dbReference type="RuleBase" id="RU003682"/>
    </source>
</evidence>
<dbReference type="GO" id="GO:0031418">
    <property type="term" value="F:L-ascorbic acid binding"/>
    <property type="evidence" value="ECO:0007669"/>
    <property type="project" value="UniProtKB-KW"/>
</dbReference>
<evidence type="ECO:0000256" key="6">
    <source>
        <dbReference type="ARBA" id="ARBA00023002"/>
    </source>
</evidence>
<dbReference type="InterPro" id="IPR044861">
    <property type="entry name" value="IPNS-like_FE2OG_OXY"/>
</dbReference>
<reference evidence="11 12" key="1">
    <citation type="journal article" date="2019" name="Nat. Plants">
        <title>Genome sequencing of Musa balbisiana reveals subgenome evolution and function divergence in polyploid bananas.</title>
        <authorList>
            <person name="Yao X."/>
        </authorList>
    </citation>
    <scope>NUCLEOTIDE SEQUENCE [LARGE SCALE GENOMIC DNA]</scope>
    <source>
        <strain evidence="12">cv. DH-PKW</strain>
        <tissue evidence="11">Leaves</tissue>
    </source>
</reference>
<evidence type="ECO:0000259" key="10">
    <source>
        <dbReference type="PROSITE" id="PS51471"/>
    </source>
</evidence>
<accession>A0A4S8J9U6</accession>
<evidence type="ECO:0000256" key="5">
    <source>
        <dbReference type="ARBA" id="ARBA00022964"/>
    </source>
</evidence>
<comment type="similarity">
    <text evidence="2 9">Belongs to the iron/ascorbate-dependent oxidoreductase family.</text>
</comment>
<sequence>MEVERVQAIASLSVATNDIPPEFVRSEHEQPGITTYRGPVPEIPVIDLVDGDEDRVTRAIAEASEEWGIFQLVNHGIPGEVIRALQRVGREFFELPQEEKEKYAAAPGCLQGYGTKLQKDLEGKKSWVDFLFHNIWPPTRIDHRAWPENPVDYRKANEEYVKHLVGLVEKMLVSLSKGLGLEADALKHAVGGDDLEFLLKINYYPPCPRPDLALGVVAHTDMSAITILIPNDVPGLQVFKDDHWFDAKYVPDAIIVHIGDQIEILSNGRYKSVLHRTTVNKEKARMSWPVFCSPPGETVIGPLPQLVSDEQPAQYKTKKYKDYAYCKLNKLPQ</sequence>
<dbReference type="SUPFAM" id="SSF51197">
    <property type="entry name" value="Clavaminate synthase-like"/>
    <property type="match status" value="1"/>
</dbReference>
<dbReference type="STRING" id="52838.A0A4S8J9U6"/>
<keyword evidence="7 9" id="KW-0408">Iron</keyword>
<dbReference type="InterPro" id="IPR026992">
    <property type="entry name" value="DIOX_N"/>
</dbReference>
<dbReference type="Pfam" id="PF03171">
    <property type="entry name" value="2OG-FeII_Oxy"/>
    <property type="match status" value="1"/>
</dbReference>
<dbReference type="PANTHER" id="PTHR47990">
    <property type="entry name" value="2-OXOGLUTARATE (2OG) AND FE(II)-DEPENDENT OXYGENASE SUPERFAMILY PROTEIN-RELATED"/>
    <property type="match status" value="1"/>
</dbReference>